<comment type="caution">
    <text evidence="2">The sequence shown here is derived from an EMBL/GenBank/DDBJ whole genome shotgun (WGS) entry which is preliminary data.</text>
</comment>
<feature type="transmembrane region" description="Helical" evidence="1">
    <location>
        <begin position="15"/>
        <end position="35"/>
    </location>
</feature>
<feature type="transmembrane region" description="Helical" evidence="1">
    <location>
        <begin position="47"/>
        <end position="66"/>
    </location>
</feature>
<feature type="transmembrane region" description="Helical" evidence="1">
    <location>
        <begin position="78"/>
        <end position="99"/>
    </location>
</feature>
<proteinExistence type="predicted"/>
<reference evidence="2" key="2">
    <citation type="journal article" date="2021" name="PeerJ">
        <title>Extensive microbial diversity within the chicken gut microbiome revealed by metagenomics and culture.</title>
        <authorList>
            <person name="Gilroy R."/>
            <person name="Ravi A."/>
            <person name="Getino M."/>
            <person name="Pursley I."/>
            <person name="Horton D.L."/>
            <person name="Alikhan N.F."/>
            <person name="Baker D."/>
            <person name="Gharbi K."/>
            <person name="Hall N."/>
            <person name="Watson M."/>
            <person name="Adriaenssens E.M."/>
            <person name="Foster-Nyarko E."/>
            <person name="Jarju S."/>
            <person name="Secka A."/>
            <person name="Antonio M."/>
            <person name="Oren A."/>
            <person name="Chaudhuri R.R."/>
            <person name="La Ragione R."/>
            <person name="Hildebrand F."/>
            <person name="Pallen M.J."/>
        </authorList>
    </citation>
    <scope>NUCLEOTIDE SEQUENCE</scope>
    <source>
        <strain evidence="2">CHK195-15760</strain>
    </source>
</reference>
<name>A0A9D1M1I8_9FIRM</name>
<accession>A0A9D1M1I8</accession>
<protein>
    <submittedName>
        <fullName evidence="2">ABC transporter permease</fullName>
    </submittedName>
</protein>
<dbReference type="AlphaFoldDB" id="A0A9D1M1I8"/>
<evidence type="ECO:0000256" key="1">
    <source>
        <dbReference type="SAM" id="Phobius"/>
    </source>
</evidence>
<gene>
    <name evidence="2" type="ORF">IAB70_04585</name>
</gene>
<keyword evidence="1" id="KW-0472">Membrane</keyword>
<feature type="transmembrane region" description="Helical" evidence="1">
    <location>
        <begin position="158"/>
        <end position="178"/>
    </location>
</feature>
<keyword evidence="1" id="KW-0812">Transmembrane</keyword>
<dbReference type="Pfam" id="PF06541">
    <property type="entry name" value="ABC_trans_CmpB"/>
    <property type="match status" value="1"/>
</dbReference>
<dbReference type="Proteomes" id="UP000824093">
    <property type="component" value="Unassembled WGS sequence"/>
</dbReference>
<feature type="transmembrane region" description="Helical" evidence="1">
    <location>
        <begin position="119"/>
        <end position="138"/>
    </location>
</feature>
<dbReference type="InterPro" id="IPR010540">
    <property type="entry name" value="CmpB_TMEM229"/>
</dbReference>
<evidence type="ECO:0000313" key="2">
    <source>
        <dbReference type="EMBL" id="HIU51879.1"/>
    </source>
</evidence>
<sequence>MEKEQVNEKVSIHYIFWYFTFFSIIGLLIETLYCYTTTGVYESRKGLLWGPFCPVYGVGATILIVLLQKYKDHPLPLFIAGTILGGIIEYILSFGLEALYGTRFWDYSYLQFDLNGRICFTYSLFWGILSFLLIQFITPKLNQFLDKFSHTIFKPLEFFLFCFLLIDVFFTIWGISVFKKRAMEIYYKFPPCEPQNALIRLIENRCFSTEYMIKTFPNLRFRNEQKEEIFIRTVFEES</sequence>
<keyword evidence="1" id="KW-1133">Transmembrane helix</keyword>
<reference evidence="2" key="1">
    <citation type="submission" date="2020-10" db="EMBL/GenBank/DDBJ databases">
        <authorList>
            <person name="Gilroy R."/>
        </authorList>
    </citation>
    <scope>NUCLEOTIDE SEQUENCE</scope>
    <source>
        <strain evidence="2">CHK195-15760</strain>
    </source>
</reference>
<evidence type="ECO:0000313" key="3">
    <source>
        <dbReference type="Proteomes" id="UP000824093"/>
    </source>
</evidence>
<organism evidence="2 3">
    <name type="scientific">Candidatus Merdicola faecigallinarum</name>
    <dbReference type="NCBI Taxonomy" id="2840862"/>
    <lineage>
        <taxon>Bacteria</taxon>
        <taxon>Bacillati</taxon>
        <taxon>Bacillota</taxon>
        <taxon>Clostridia</taxon>
        <taxon>Candidatus Merdicola</taxon>
    </lineage>
</organism>
<dbReference type="EMBL" id="DVNH01000029">
    <property type="protein sequence ID" value="HIU51879.1"/>
    <property type="molecule type" value="Genomic_DNA"/>
</dbReference>